<sequence length="122" mass="14345">MFKVLSLIIQIKSFRQTYLILGGVSEDIDVNVFGDLCNLDIETYQWSVRNISNPNDLTLKGHNVTLVDNYMIVAFGIYDNNDRPKFSSSIYMLDFQEIKFQEIKFQEIKFQEIKFQVIQTFL</sequence>
<name>A0A397V7E9_9GLOM</name>
<dbReference type="SUPFAM" id="SSF117281">
    <property type="entry name" value="Kelch motif"/>
    <property type="match status" value="1"/>
</dbReference>
<dbReference type="Proteomes" id="UP000266673">
    <property type="component" value="Unassembled WGS sequence"/>
</dbReference>
<dbReference type="EMBL" id="QKWP01000542">
    <property type="protein sequence ID" value="RIB18375.1"/>
    <property type="molecule type" value="Genomic_DNA"/>
</dbReference>
<organism evidence="1 2">
    <name type="scientific">Gigaspora rosea</name>
    <dbReference type="NCBI Taxonomy" id="44941"/>
    <lineage>
        <taxon>Eukaryota</taxon>
        <taxon>Fungi</taxon>
        <taxon>Fungi incertae sedis</taxon>
        <taxon>Mucoromycota</taxon>
        <taxon>Glomeromycotina</taxon>
        <taxon>Glomeromycetes</taxon>
        <taxon>Diversisporales</taxon>
        <taxon>Gigasporaceae</taxon>
        <taxon>Gigaspora</taxon>
    </lineage>
</organism>
<comment type="caution">
    <text evidence="1">The sequence shown here is derived from an EMBL/GenBank/DDBJ whole genome shotgun (WGS) entry which is preliminary data.</text>
</comment>
<dbReference type="AlphaFoldDB" id="A0A397V7E9"/>
<reference evidence="1 2" key="1">
    <citation type="submission" date="2018-06" db="EMBL/GenBank/DDBJ databases">
        <title>Comparative genomics reveals the genomic features of Rhizophagus irregularis, R. cerebriforme, R. diaphanum and Gigaspora rosea, and their symbiotic lifestyle signature.</title>
        <authorList>
            <person name="Morin E."/>
            <person name="San Clemente H."/>
            <person name="Chen E.C.H."/>
            <person name="De La Providencia I."/>
            <person name="Hainaut M."/>
            <person name="Kuo A."/>
            <person name="Kohler A."/>
            <person name="Murat C."/>
            <person name="Tang N."/>
            <person name="Roy S."/>
            <person name="Loubradou J."/>
            <person name="Henrissat B."/>
            <person name="Grigoriev I.V."/>
            <person name="Corradi N."/>
            <person name="Roux C."/>
            <person name="Martin F.M."/>
        </authorList>
    </citation>
    <scope>NUCLEOTIDE SEQUENCE [LARGE SCALE GENOMIC DNA]</scope>
    <source>
        <strain evidence="1 2">DAOM 194757</strain>
    </source>
</reference>
<dbReference type="InterPro" id="IPR015915">
    <property type="entry name" value="Kelch-typ_b-propeller"/>
</dbReference>
<keyword evidence="2" id="KW-1185">Reference proteome</keyword>
<evidence type="ECO:0008006" key="3">
    <source>
        <dbReference type="Google" id="ProtNLM"/>
    </source>
</evidence>
<proteinExistence type="predicted"/>
<evidence type="ECO:0000313" key="2">
    <source>
        <dbReference type="Proteomes" id="UP000266673"/>
    </source>
</evidence>
<protein>
    <recommendedName>
        <fullName evidence="3">Galactose oxidase</fullName>
    </recommendedName>
</protein>
<accession>A0A397V7E9</accession>
<dbReference type="OrthoDB" id="10251809at2759"/>
<dbReference type="Gene3D" id="2.120.10.80">
    <property type="entry name" value="Kelch-type beta propeller"/>
    <property type="match status" value="1"/>
</dbReference>
<evidence type="ECO:0000313" key="1">
    <source>
        <dbReference type="EMBL" id="RIB18375.1"/>
    </source>
</evidence>
<gene>
    <name evidence="1" type="ORF">C2G38_2184714</name>
</gene>